<dbReference type="PANTHER" id="PTHR37826">
    <property type="entry name" value="FLOTILLIN BAND_7_5 DOMAIN PROTEIN"/>
    <property type="match status" value="1"/>
</dbReference>
<evidence type="ECO:0000313" key="4">
    <source>
        <dbReference type="Proteomes" id="UP000318626"/>
    </source>
</evidence>
<accession>A0A518C6W1</accession>
<dbReference type="CDD" id="cd03408">
    <property type="entry name" value="SPFH_like_u1"/>
    <property type="match status" value="1"/>
</dbReference>
<dbReference type="SUPFAM" id="SSF117892">
    <property type="entry name" value="Band 7/SPFH domain"/>
    <property type="match status" value="1"/>
</dbReference>
<proteinExistence type="predicted"/>
<dbReference type="InterPro" id="IPR036013">
    <property type="entry name" value="Band_7/SPFH_dom_sf"/>
</dbReference>
<evidence type="ECO:0000313" key="3">
    <source>
        <dbReference type="EMBL" id="QDU74942.1"/>
    </source>
</evidence>
<reference evidence="4" key="1">
    <citation type="submission" date="2019-02" db="EMBL/GenBank/DDBJ databases">
        <title>Deep-cultivation of Planctomycetes and their phenomic and genomic characterization uncovers novel biology.</title>
        <authorList>
            <person name="Wiegand S."/>
            <person name="Jogler M."/>
            <person name="Boedeker C."/>
            <person name="Pinto D."/>
            <person name="Vollmers J."/>
            <person name="Rivas-Marin E."/>
            <person name="Kohn T."/>
            <person name="Peeters S.H."/>
            <person name="Heuer A."/>
            <person name="Rast P."/>
            <person name="Oberbeckmann S."/>
            <person name="Bunk B."/>
            <person name="Jeske O."/>
            <person name="Meyerdierks A."/>
            <person name="Storesund J.E."/>
            <person name="Kallscheuer N."/>
            <person name="Luecker S."/>
            <person name="Lage O.M."/>
            <person name="Pohl T."/>
            <person name="Merkel B.J."/>
            <person name="Hornburger P."/>
            <person name="Mueller R.-W."/>
            <person name="Bruemmer F."/>
            <person name="Labrenz M."/>
            <person name="Spormann A.M."/>
            <person name="Op den Camp H."/>
            <person name="Overmann J."/>
            <person name="Amann R."/>
            <person name="Jetten M.S.M."/>
            <person name="Mascher T."/>
            <person name="Medema M.H."/>
            <person name="Devos D.P."/>
            <person name="Kaster A.-K."/>
            <person name="Ovreas L."/>
            <person name="Rohde M."/>
            <person name="Galperin M.Y."/>
            <person name="Jogler C."/>
        </authorList>
    </citation>
    <scope>NUCLEOTIDE SEQUENCE [LARGE SCALE GENOMIC DNA]</scope>
    <source>
        <strain evidence="4">Pan97</strain>
    </source>
</reference>
<evidence type="ECO:0000259" key="2">
    <source>
        <dbReference type="Pfam" id="PF13421"/>
    </source>
</evidence>
<dbReference type="OrthoDB" id="9788304at2"/>
<feature type="domain" description="SPFH" evidence="2">
    <location>
        <begin position="26"/>
        <end position="228"/>
    </location>
</feature>
<gene>
    <name evidence="3" type="ORF">Pan97_19620</name>
</gene>
<dbReference type="AlphaFoldDB" id="A0A518C6W1"/>
<sequence length="473" mass="51250">MSLQLEVIQFFDNSNRSIVHRMPPEGSAAIKYGAQLIVQQNQEAVFFMDGKAMDSFSPGRYTLQTQNIPLITSILTIPWEKSPFQASVYYFGKQTFLDQKWGTRQPITIRDRDFGMIRLRSFGKFSFRVVDAPLMLNTIVGTQGKYTTDEVSSYLKDLIVSRLTDLLGTSQISMLDLPSKFDEIAAGTRIKVTDDFAKYGLELVDFFINAITPPEEVQKAIDARSSMGAIGDLRAFTMYQAANSMSKMAENSGEGGGAGPGAMQMGMGAGFGMMMPGMMHAAMQGYQQPGAPPMGGPGTQPMGAPTGPNPGPAPAAAMGGAMSFDDLQGSKGAAPTPKFSAKDIVKAVAQTSNWPLIENSESDWTINVPVSSLRKQNVHVTFGQKDDDGNELVVYHSLCGPANERNAMALLRYNTKMIHGAFAVEKGDAGEVITVRANQLADAVDQLEVTKTITAIAWQADKVEEKILGTDNY</sequence>
<dbReference type="PANTHER" id="PTHR37826:SF2">
    <property type="entry name" value="ZINC-RIBBON DOMAIN-CONTAINING PROTEIN"/>
    <property type="match status" value="1"/>
</dbReference>
<protein>
    <submittedName>
        <fullName evidence="3">SPFH domain / Band 7 family protein</fullName>
    </submittedName>
</protein>
<dbReference type="KEGG" id="bvo:Pan97_19620"/>
<feature type="region of interest" description="Disordered" evidence="1">
    <location>
        <begin position="288"/>
        <end position="322"/>
    </location>
</feature>
<dbReference type="InterPro" id="IPR033880">
    <property type="entry name" value="SPFH_YdjI"/>
</dbReference>
<evidence type="ECO:0000256" key="1">
    <source>
        <dbReference type="SAM" id="MobiDB-lite"/>
    </source>
</evidence>
<dbReference type="Gene3D" id="3.30.479.30">
    <property type="entry name" value="Band 7 domain"/>
    <property type="match status" value="1"/>
</dbReference>
<dbReference type="Proteomes" id="UP000318626">
    <property type="component" value="Chromosome"/>
</dbReference>
<keyword evidence="4" id="KW-1185">Reference proteome</keyword>
<organism evidence="3 4">
    <name type="scientific">Bremerella volcania</name>
    <dbReference type="NCBI Taxonomy" id="2527984"/>
    <lineage>
        <taxon>Bacteria</taxon>
        <taxon>Pseudomonadati</taxon>
        <taxon>Planctomycetota</taxon>
        <taxon>Planctomycetia</taxon>
        <taxon>Pirellulales</taxon>
        <taxon>Pirellulaceae</taxon>
        <taxon>Bremerella</taxon>
    </lineage>
</organism>
<dbReference type="RefSeq" id="WP_144971936.1">
    <property type="nucleotide sequence ID" value="NZ_CP036289.1"/>
</dbReference>
<dbReference type="Pfam" id="PF13421">
    <property type="entry name" value="Band_7_1"/>
    <property type="match status" value="1"/>
</dbReference>
<dbReference type="EMBL" id="CP036289">
    <property type="protein sequence ID" value="QDU74942.1"/>
    <property type="molecule type" value="Genomic_DNA"/>
</dbReference>
<name>A0A518C6W1_9BACT</name>